<organism evidence="8 9">
    <name type="scientific">Aeromonas hydrophila</name>
    <dbReference type="NCBI Taxonomy" id="644"/>
    <lineage>
        <taxon>Bacteria</taxon>
        <taxon>Pseudomonadati</taxon>
        <taxon>Pseudomonadota</taxon>
        <taxon>Gammaproteobacteria</taxon>
        <taxon>Aeromonadales</taxon>
        <taxon>Aeromonadaceae</taxon>
        <taxon>Aeromonas</taxon>
    </lineage>
</organism>
<evidence type="ECO:0000256" key="5">
    <source>
        <dbReference type="ARBA" id="ARBA00023136"/>
    </source>
</evidence>
<keyword evidence="5 6" id="KW-0472">Membrane</keyword>
<evidence type="ECO:0000313" key="9">
    <source>
        <dbReference type="Proteomes" id="UP001214666"/>
    </source>
</evidence>
<reference evidence="8" key="1">
    <citation type="submission" date="2023-02" db="EMBL/GenBank/DDBJ databases">
        <title>The sequence of Aeromonas hydrophila K533.</title>
        <authorList>
            <person name="Luo X."/>
        </authorList>
    </citation>
    <scope>NUCLEOTIDE SEQUENCE</scope>
    <source>
        <strain evidence="8">K533</strain>
    </source>
</reference>
<dbReference type="AlphaFoldDB" id="A0AAX3P857"/>
<evidence type="ECO:0000256" key="6">
    <source>
        <dbReference type="SAM" id="Phobius"/>
    </source>
</evidence>
<dbReference type="EMBL" id="CP118942">
    <property type="protein sequence ID" value="WEE26315.1"/>
    <property type="molecule type" value="Genomic_DNA"/>
</dbReference>
<dbReference type="SUPFAM" id="SSF53448">
    <property type="entry name" value="Nucleotide-diphospho-sugar transferases"/>
    <property type="match status" value="1"/>
</dbReference>
<dbReference type="Gene3D" id="3.90.550.10">
    <property type="entry name" value="Spore Coat Polysaccharide Biosynthesis Protein SpsA, Chain A"/>
    <property type="match status" value="1"/>
</dbReference>
<dbReference type="Proteomes" id="UP001214666">
    <property type="component" value="Chromosome"/>
</dbReference>
<keyword evidence="6" id="KW-1133">Transmembrane helix</keyword>
<keyword evidence="6" id="KW-0812">Transmembrane</keyword>
<comment type="subcellular location">
    <subcellularLocation>
        <location evidence="1">Cell membrane</location>
    </subcellularLocation>
</comment>
<dbReference type="InterPro" id="IPR001173">
    <property type="entry name" value="Glyco_trans_2-like"/>
</dbReference>
<dbReference type="GO" id="GO:0005886">
    <property type="term" value="C:plasma membrane"/>
    <property type="evidence" value="ECO:0007669"/>
    <property type="project" value="UniProtKB-SubCell"/>
</dbReference>
<proteinExistence type="predicted"/>
<protein>
    <submittedName>
        <fullName evidence="8">Glycosyltransferase</fullName>
        <ecNumber evidence="8">2.4.-.-</ecNumber>
    </submittedName>
</protein>
<gene>
    <name evidence="8" type="ORF">PY771_22355</name>
</gene>
<evidence type="ECO:0000259" key="7">
    <source>
        <dbReference type="Pfam" id="PF00535"/>
    </source>
</evidence>
<dbReference type="EC" id="2.4.-.-" evidence="8"/>
<dbReference type="GO" id="GO:0016757">
    <property type="term" value="F:glycosyltransferase activity"/>
    <property type="evidence" value="ECO:0007669"/>
    <property type="project" value="UniProtKB-KW"/>
</dbReference>
<dbReference type="RefSeq" id="WP_077096326.1">
    <property type="nucleotide sequence ID" value="NZ_AP023398.1"/>
</dbReference>
<keyword evidence="3 8" id="KW-0328">Glycosyltransferase</keyword>
<dbReference type="Pfam" id="PF00535">
    <property type="entry name" value="Glycos_transf_2"/>
    <property type="match status" value="1"/>
</dbReference>
<sequence>MKPQPFISVIIKTYNEAARIAGTIGSIRAALGDYPHKIIVADSLSTDATQTIACGLGVTVVSLTNPADRCCGVGPQLGYLFSEGEYLLLLDGDMALEPEFTPAAIAYLQAHADCGGVAGRAEMDEAQSYEFKSRKQRIHKIYPLGPSRWLCGGGLFRRCAIEQIGYLTNRNLHGYEEAELGIRLRQAGYRLERLNVPFFFHRSHTLDSLALIRYRWRMGYLFASGELVRSAWRQPYWREALTVIRSELLFGLYLLVLLISLLCWGGGASGWLPLLALLPLLGFITLKTARNRSLGDALRSVMNLSIYAAGLGRGLLLPQQPPRQAPAHRLIQE</sequence>
<evidence type="ECO:0000313" key="8">
    <source>
        <dbReference type="EMBL" id="WEE26315.1"/>
    </source>
</evidence>
<dbReference type="PANTHER" id="PTHR43646">
    <property type="entry name" value="GLYCOSYLTRANSFERASE"/>
    <property type="match status" value="1"/>
</dbReference>
<evidence type="ECO:0000256" key="4">
    <source>
        <dbReference type="ARBA" id="ARBA00022679"/>
    </source>
</evidence>
<dbReference type="InterPro" id="IPR029044">
    <property type="entry name" value="Nucleotide-diphossugar_trans"/>
</dbReference>
<keyword evidence="2" id="KW-1003">Cell membrane</keyword>
<keyword evidence="4 8" id="KW-0808">Transferase</keyword>
<dbReference type="PANTHER" id="PTHR43646:SF2">
    <property type="entry name" value="GLYCOSYLTRANSFERASE 2-LIKE DOMAIN-CONTAINING PROTEIN"/>
    <property type="match status" value="1"/>
</dbReference>
<feature type="domain" description="Glycosyltransferase 2-like" evidence="7">
    <location>
        <begin position="8"/>
        <end position="125"/>
    </location>
</feature>
<evidence type="ECO:0000256" key="3">
    <source>
        <dbReference type="ARBA" id="ARBA00022676"/>
    </source>
</evidence>
<name>A0AAX3P857_AERHY</name>
<feature type="transmembrane region" description="Helical" evidence="6">
    <location>
        <begin position="248"/>
        <end position="265"/>
    </location>
</feature>
<accession>A0AAX3P857</accession>
<evidence type="ECO:0000256" key="1">
    <source>
        <dbReference type="ARBA" id="ARBA00004236"/>
    </source>
</evidence>
<evidence type="ECO:0000256" key="2">
    <source>
        <dbReference type="ARBA" id="ARBA00022475"/>
    </source>
</evidence>